<dbReference type="AlphaFoldDB" id="A0A6C0P3H3"/>
<dbReference type="KEGG" id="prz:GZH47_19715"/>
<protein>
    <submittedName>
        <fullName evidence="1">Uncharacterized protein</fullName>
    </submittedName>
</protein>
<evidence type="ECO:0000313" key="1">
    <source>
        <dbReference type="EMBL" id="QHW32816.1"/>
    </source>
</evidence>
<dbReference type="RefSeq" id="WP_162642656.1">
    <property type="nucleotide sequence ID" value="NZ_CP048286.1"/>
</dbReference>
<keyword evidence="2" id="KW-1185">Reference proteome</keyword>
<name>A0A6C0P3H3_9BACL</name>
<sequence length="289" mass="32757">MKFWLLDYHPAHARWEFEDMEDFERLAFDGQPMLASWIPPRLKCASSKKPTDFLMRHNGALLVTEKAAKLFQRHLRHGEAEFLPVEHKGETLYFVHVLNIPDCLDVPNCLEERIGDTLTGYKQYAFHERLAAPHGILRIRLHEGDRLVNYPFVGDTLQAAISESDLAGYQLLEMWDSACSWQQKEADFEAMVEASDRARTKNFDFGAASPYMKKKGMTVYSGKWAMRHDPEKGLLIGDLLGDGTYSWIDPMFIPPILLGLTWGIKDPEPSPSGMLGKIAGVFAGGRKKA</sequence>
<proteinExistence type="predicted"/>
<dbReference type="EMBL" id="CP048286">
    <property type="protein sequence ID" value="QHW32816.1"/>
    <property type="molecule type" value="Genomic_DNA"/>
</dbReference>
<reference evidence="1 2" key="1">
    <citation type="submission" date="2020-02" db="EMBL/GenBank/DDBJ databases">
        <title>Paenibacillus sp. nov., isolated from rhizosphere soil of tomato.</title>
        <authorList>
            <person name="Weon H.-Y."/>
            <person name="Lee S.A."/>
        </authorList>
    </citation>
    <scope>NUCLEOTIDE SEQUENCE [LARGE SCALE GENOMIC DNA]</scope>
    <source>
        <strain evidence="1 2">14171R-81</strain>
    </source>
</reference>
<accession>A0A6C0P3H3</accession>
<evidence type="ECO:0000313" key="2">
    <source>
        <dbReference type="Proteomes" id="UP000479114"/>
    </source>
</evidence>
<gene>
    <name evidence="1" type="ORF">GZH47_19715</name>
</gene>
<dbReference type="Proteomes" id="UP000479114">
    <property type="component" value="Chromosome"/>
</dbReference>
<organism evidence="1 2">
    <name type="scientific">Paenibacillus rhizovicinus</name>
    <dbReference type="NCBI Taxonomy" id="2704463"/>
    <lineage>
        <taxon>Bacteria</taxon>
        <taxon>Bacillati</taxon>
        <taxon>Bacillota</taxon>
        <taxon>Bacilli</taxon>
        <taxon>Bacillales</taxon>
        <taxon>Paenibacillaceae</taxon>
        <taxon>Paenibacillus</taxon>
    </lineage>
</organism>